<dbReference type="RefSeq" id="WP_235179538.1">
    <property type="nucleotide sequence ID" value="NZ_JAKFFV010000019.1"/>
</dbReference>
<reference evidence="1" key="1">
    <citation type="submission" date="2022-01" db="EMBL/GenBank/DDBJ databases">
        <title>Novel species in genus Dyadobacter.</title>
        <authorList>
            <person name="Ma C."/>
        </authorList>
    </citation>
    <scope>NUCLEOTIDE SEQUENCE</scope>
    <source>
        <strain evidence="1">CY357</strain>
    </source>
</reference>
<proteinExistence type="predicted"/>
<accession>A0A9X1QHX2</accession>
<dbReference type="AlphaFoldDB" id="A0A9X1QHX2"/>
<name>A0A9X1QHX2_9BACT</name>
<evidence type="ECO:0000313" key="1">
    <source>
        <dbReference type="EMBL" id="MCF2501366.1"/>
    </source>
</evidence>
<gene>
    <name evidence="1" type="ORF">L0661_23815</name>
</gene>
<evidence type="ECO:0000313" key="2">
    <source>
        <dbReference type="Proteomes" id="UP001139411"/>
    </source>
</evidence>
<organism evidence="1 2">
    <name type="scientific">Dyadobacter chenhuakuii</name>
    <dbReference type="NCBI Taxonomy" id="2909339"/>
    <lineage>
        <taxon>Bacteria</taxon>
        <taxon>Pseudomonadati</taxon>
        <taxon>Bacteroidota</taxon>
        <taxon>Cytophagia</taxon>
        <taxon>Cytophagales</taxon>
        <taxon>Spirosomataceae</taxon>
        <taxon>Dyadobacter</taxon>
    </lineage>
</organism>
<dbReference type="EMBL" id="JAKFFV010000019">
    <property type="protein sequence ID" value="MCF2501366.1"/>
    <property type="molecule type" value="Genomic_DNA"/>
</dbReference>
<comment type="caution">
    <text evidence="1">The sequence shown here is derived from an EMBL/GenBank/DDBJ whole genome shotgun (WGS) entry which is preliminary data.</text>
</comment>
<protein>
    <submittedName>
        <fullName evidence="1">Uncharacterized protein</fullName>
    </submittedName>
</protein>
<dbReference type="Proteomes" id="UP001139411">
    <property type="component" value="Unassembled WGS sequence"/>
</dbReference>
<sequence>MIQFDHIHFYANYAYDYYIYKHGTLKAILDNAEKFEQEFLSKMVNGTEQTRYTQFIKSEIRITCFHAIETLFELIFALDPQGGALRDESILHSMVTSKQSVNYGRIKDISTGKDNLDFLEGICIQEGQVPVWKHIFYFQQNVNMSDEGNALFSDSIKGIKYFIKHIADIFSNREEYNAYKHGLRIMHTVNYVSIGRENDPSPFVDDLSDSMSLLTLEIDAKTKKPVAEIIDIISFDTDVDMEIIQVCYNMINNIISRRKSFYVLGETSTTGSLFPFDEMKKSLSPNISGKIQARNPIKEL</sequence>